<dbReference type="EMBL" id="BSYO01000039">
    <property type="protein sequence ID" value="GMH30830.1"/>
    <property type="molecule type" value="Genomic_DNA"/>
</dbReference>
<accession>A0AAD3TJ27</accession>
<organism evidence="1 2">
    <name type="scientific">Nepenthes gracilis</name>
    <name type="common">Slender pitcher plant</name>
    <dbReference type="NCBI Taxonomy" id="150966"/>
    <lineage>
        <taxon>Eukaryota</taxon>
        <taxon>Viridiplantae</taxon>
        <taxon>Streptophyta</taxon>
        <taxon>Embryophyta</taxon>
        <taxon>Tracheophyta</taxon>
        <taxon>Spermatophyta</taxon>
        <taxon>Magnoliopsida</taxon>
        <taxon>eudicotyledons</taxon>
        <taxon>Gunneridae</taxon>
        <taxon>Pentapetalae</taxon>
        <taxon>Caryophyllales</taxon>
        <taxon>Nepenthaceae</taxon>
        <taxon>Nepenthes</taxon>
    </lineage>
</organism>
<protein>
    <submittedName>
        <fullName evidence="1">Uncharacterized protein</fullName>
    </submittedName>
</protein>
<proteinExistence type="predicted"/>
<dbReference type="Proteomes" id="UP001279734">
    <property type="component" value="Unassembled WGS sequence"/>
</dbReference>
<name>A0AAD3TJ27_NEPGR</name>
<evidence type="ECO:0000313" key="2">
    <source>
        <dbReference type="Proteomes" id="UP001279734"/>
    </source>
</evidence>
<evidence type="ECO:0000313" key="1">
    <source>
        <dbReference type="EMBL" id="GMH30830.1"/>
    </source>
</evidence>
<dbReference type="AlphaFoldDB" id="A0AAD3TJ27"/>
<gene>
    <name evidence="1" type="ORF">Nepgr_032673</name>
</gene>
<reference evidence="1" key="1">
    <citation type="submission" date="2023-05" db="EMBL/GenBank/DDBJ databases">
        <title>Nepenthes gracilis genome sequencing.</title>
        <authorList>
            <person name="Fukushima K."/>
        </authorList>
    </citation>
    <scope>NUCLEOTIDE SEQUENCE</scope>
    <source>
        <strain evidence="1">SING2019-196</strain>
    </source>
</reference>
<keyword evidence="2" id="KW-1185">Reference proteome</keyword>
<sequence>MLLEEQTWRKQVEVNIPQQKEWNSLRVAHPILENVKKERVGDLLLDSGGHHNEGHLLKNWLKRKEQNARVFALRDAKPSVVSDNVSVSLIYLLIHR</sequence>
<comment type="caution">
    <text evidence="1">The sequence shown here is derived from an EMBL/GenBank/DDBJ whole genome shotgun (WGS) entry which is preliminary data.</text>
</comment>